<dbReference type="GO" id="GO:0003700">
    <property type="term" value="F:DNA-binding transcription factor activity"/>
    <property type="evidence" value="ECO:0007669"/>
    <property type="project" value="InterPro"/>
</dbReference>
<dbReference type="PRINTS" id="PR00032">
    <property type="entry name" value="HTHARAC"/>
</dbReference>
<dbReference type="SMART" id="SM00342">
    <property type="entry name" value="HTH_ARAC"/>
    <property type="match status" value="1"/>
</dbReference>
<dbReference type="Proteomes" id="UP000199147">
    <property type="component" value="Unassembled WGS sequence"/>
</dbReference>
<evidence type="ECO:0000256" key="1">
    <source>
        <dbReference type="ARBA" id="ARBA00023015"/>
    </source>
</evidence>
<keyword evidence="6" id="KW-1185">Reference proteome</keyword>
<evidence type="ECO:0000313" key="5">
    <source>
        <dbReference type="EMBL" id="CRZ17596.1"/>
    </source>
</evidence>
<evidence type="ECO:0000256" key="2">
    <source>
        <dbReference type="ARBA" id="ARBA00023125"/>
    </source>
</evidence>
<name>A0A0H5RUZ4_9MYCO</name>
<dbReference type="PROSITE" id="PS01124">
    <property type="entry name" value="HTH_ARAC_FAMILY_2"/>
    <property type="match status" value="1"/>
</dbReference>
<dbReference type="AlphaFoldDB" id="A0A0H5RUZ4"/>
<organism evidence="5 6">
    <name type="scientific">Mycolicibacterium neworleansense</name>
    <dbReference type="NCBI Taxonomy" id="146018"/>
    <lineage>
        <taxon>Bacteria</taxon>
        <taxon>Bacillati</taxon>
        <taxon>Actinomycetota</taxon>
        <taxon>Actinomycetes</taxon>
        <taxon>Mycobacteriales</taxon>
        <taxon>Mycobacteriaceae</taxon>
        <taxon>Mycolicibacterium</taxon>
    </lineage>
</organism>
<sequence>MIGRDTLRPAAGGRDPLLHHLIERIVGLDGRSDIAAQLLQETLADALRLHVRDRYGEAGPQARRQGRELSRSEQQRLVEFIRDGLSSEVDLPTLAGIVGMKLDEFRHAFARAFHMTPYQFVLDQRIADAKLLLESGPMSMTEISGLVGFSTPSHFATTFKQRVGVTPTAYRRALGPTREA</sequence>
<evidence type="ECO:0000256" key="3">
    <source>
        <dbReference type="ARBA" id="ARBA00023163"/>
    </source>
</evidence>
<dbReference type="PANTHER" id="PTHR46796">
    <property type="entry name" value="HTH-TYPE TRANSCRIPTIONAL ACTIVATOR RHAS-RELATED"/>
    <property type="match status" value="1"/>
</dbReference>
<dbReference type="GO" id="GO:0043565">
    <property type="term" value="F:sequence-specific DNA binding"/>
    <property type="evidence" value="ECO:0007669"/>
    <property type="project" value="InterPro"/>
</dbReference>
<feature type="domain" description="HTH araC/xylS-type" evidence="4">
    <location>
        <begin position="75"/>
        <end position="173"/>
    </location>
</feature>
<dbReference type="SUPFAM" id="SSF46689">
    <property type="entry name" value="Homeodomain-like"/>
    <property type="match status" value="2"/>
</dbReference>
<evidence type="ECO:0000259" key="4">
    <source>
        <dbReference type="PROSITE" id="PS01124"/>
    </source>
</evidence>
<dbReference type="InterPro" id="IPR018060">
    <property type="entry name" value="HTH_AraC"/>
</dbReference>
<dbReference type="EMBL" id="CWKH01000002">
    <property type="protein sequence ID" value="CRZ17596.1"/>
    <property type="molecule type" value="Genomic_DNA"/>
</dbReference>
<dbReference type="InterPro" id="IPR020449">
    <property type="entry name" value="Tscrpt_reg_AraC-type_HTH"/>
</dbReference>
<protein>
    <submittedName>
        <fullName evidence="5">AraC family transcriptional regulator</fullName>
    </submittedName>
</protein>
<dbReference type="STRING" id="146018.BN2156_04482"/>
<dbReference type="InterPro" id="IPR050204">
    <property type="entry name" value="AraC_XylS_family_regulators"/>
</dbReference>
<keyword evidence="3" id="KW-0804">Transcription</keyword>
<gene>
    <name evidence="5" type="ORF">BN2156_04482</name>
</gene>
<accession>A0A0H5RUZ4</accession>
<dbReference type="Gene3D" id="1.10.10.60">
    <property type="entry name" value="Homeodomain-like"/>
    <property type="match status" value="1"/>
</dbReference>
<keyword evidence="1" id="KW-0805">Transcription regulation</keyword>
<dbReference type="InterPro" id="IPR009057">
    <property type="entry name" value="Homeodomain-like_sf"/>
</dbReference>
<keyword evidence="2" id="KW-0238">DNA-binding</keyword>
<dbReference type="Pfam" id="PF12833">
    <property type="entry name" value="HTH_18"/>
    <property type="match status" value="1"/>
</dbReference>
<proteinExistence type="predicted"/>
<dbReference type="PANTHER" id="PTHR46796:SF14">
    <property type="entry name" value="TRANSCRIPTIONAL REGULATORY PROTEIN"/>
    <property type="match status" value="1"/>
</dbReference>
<evidence type="ECO:0000313" key="6">
    <source>
        <dbReference type="Proteomes" id="UP000199147"/>
    </source>
</evidence>
<reference evidence="6" key="1">
    <citation type="submission" date="2015-07" db="EMBL/GenBank/DDBJ databases">
        <authorList>
            <person name="Urmite Genomes"/>
        </authorList>
    </citation>
    <scope>NUCLEOTIDE SEQUENCE [LARGE SCALE GENOMIC DNA]</scope>
    <source>
        <strain evidence="6">type strain: ATCC 49404</strain>
    </source>
</reference>